<evidence type="ECO:0000259" key="1">
    <source>
        <dbReference type="Pfam" id="PF21805"/>
    </source>
</evidence>
<dbReference type="Proteomes" id="UP000433071">
    <property type="component" value="Unassembled WGS sequence"/>
</dbReference>
<accession>A0A6I3MBZ4</accession>
<gene>
    <name evidence="2" type="ORF">GJ743_14185</name>
</gene>
<dbReference type="AlphaFoldDB" id="A0A6I3MBZ4"/>
<organism evidence="2 3">
    <name type="scientific">Agromyces bracchium</name>
    <dbReference type="NCBI Taxonomy" id="88376"/>
    <lineage>
        <taxon>Bacteria</taxon>
        <taxon>Bacillati</taxon>
        <taxon>Actinomycetota</taxon>
        <taxon>Actinomycetes</taxon>
        <taxon>Micrococcales</taxon>
        <taxon>Microbacteriaceae</taxon>
        <taxon>Agromyces</taxon>
    </lineage>
</organism>
<protein>
    <recommendedName>
        <fullName evidence="1">Imm-5-like domain-containing protein</fullName>
    </recommendedName>
</protein>
<reference evidence="2 3" key="1">
    <citation type="submission" date="2019-11" db="EMBL/GenBank/DDBJ databases">
        <title>Agromyces kandeliae sp. nov., isolated from mangrove soil.</title>
        <authorList>
            <person name="Wang R."/>
        </authorList>
    </citation>
    <scope>NUCLEOTIDE SEQUENCE [LARGE SCALE GENOMIC DNA]</scope>
    <source>
        <strain evidence="2 3">JCM 11433</strain>
    </source>
</reference>
<keyword evidence="3" id="KW-1185">Reference proteome</keyword>
<dbReference type="RefSeq" id="WP_328289203.1">
    <property type="nucleotide sequence ID" value="NZ_BAAAIB010000002.1"/>
</dbReference>
<sequence>MPSPQSLSEADRRTVAAWAADCAERVLGVFEAEAPSDARPREAIARARAFARGELATAGEIRRRFVAGRAARAVSSPAAVAAARAAAQAAGVAHMGAHALGAAAYAAKAAGLAGSDRPDSLHEEVSWQLHHLTDRTKSALRKLPPVGEDSAGPLGSGLLASGVLGSIIREIQAGLSDAPPRHDIP</sequence>
<proteinExistence type="predicted"/>
<evidence type="ECO:0000313" key="3">
    <source>
        <dbReference type="Proteomes" id="UP000433071"/>
    </source>
</evidence>
<name>A0A6I3MBZ4_9MICO</name>
<feature type="domain" description="Imm-5-like" evidence="1">
    <location>
        <begin position="6"/>
        <end position="134"/>
    </location>
</feature>
<evidence type="ECO:0000313" key="2">
    <source>
        <dbReference type="EMBL" id="MTH69517.1"/>
    </source>
</evidence>
<comment type="caution">
    <text evidence="2">The sequence shown here is derived from an EMBL/GenBank/DDBJ whole genome shotgun (WGS) entry which is preliminary data.</text>
</comment>
<dbReference type="Pfam" id="PF21805">
    <property type="entry name" value="Imm5_like"/>
    <property type="match status" value="1"/>
</dbReference>
<dbReference type="InterPro" id="IPR048667">
    <property type="entry name" value="Imm5-like"/>
</dbReference>
<dbReference type="EMBL" id="WMLB01000033">
    <property type="protein sequence ID" value="MTH69517.1"/>
    <property type="molecule type" value="Genomic_DNA"/>
</dbReference>